<evidence type="ECO:0000313" key="2">
    <source>
        <dbReference type="Proteomes" id="UP000033995"/>
    </source>
</evidence>
<name>A0A0F9ZTV7_9BACT</name>
<gene>
    <name evidence="1" type="ORF">UR38_C0003G0158</name>
</gene>
<comment type="caution">
    <text evidence="1">The sequence shown here is derived from an EMBL/GenBank/DDBJ whole genome shotgun (WGS) entry which is preliminary data.</text>
</comment>
<accession>A0A0F9ZTV7</accession>
<dbReference type="EMBL" id="LBOZ01000003">
    <property type="protein sequence ID" value="KKP47753.1"/>
    <property type="molecule type" value="Genomic_DNA"/>
</dbReference>
<organism evidence="1 2">
    <name type="scientific">Candidatus Woesebacteria bacterium GW2011_GWA2_33_28</name>
    <dbReference type="NCBI Taxonomy" id="1618561"/>
    <lineage>
        <taxon>Bacteria</taxon>
        <taxon>Candidatus Woeseibacteriota</taxon>
    </lineage>
</organism>
<sequence length="85" mass="9716">MQKDFFDGREKVGKFENEEEATKLLSSGATILKGVEMVLGRRVDAKEFKSDETLRDIMNPTLDGETRYALLFMKKSLDPKESNLQ</sequence>
<reference evidence="1 2" key="1">
    <citation type="journal article" date="2015" name="Nature">
        <title>rRNA introns, odd ribosomes, and small enigmatic genomes across a large radiation of phyla.</title>
        <authorList>
            <person name="Brown C.T."/>
            <person name="Hug L.A."/>
            <person name="Thomas B.C."/>
            <person name="Sharon I."/>
            <person name="Castelle C.J."/>
            <person name="Singh A."/>
            <person name="Wilkins M.J."/>
            <person name="Williams K.H."/>
            <person name="Banfield J.F."/>
        </authorList>
    </citation>
    <scope>NUCLEOTIDE SEQUENCE [LARGE SCALE GENOMIC DNA]</scope>
</reference>
<proteinExistence type="predicted"/>
<dbReference type="Proteomes" id="UP000033995">
    <property type="component" value="Unassembled WGS sequence"/>
</dbReference>
<protein>
    <submittedName>
        <fullName evidence="1">Uncharacterized protein</fullName>
    </submittedName>
</protein>
<evidence type="ECO:0000313" key="1">
    <source>
        <dbReference type="EMBL" id="KKP47753.1"/>
    </source>
</evidence>
<dbReference type="AlphaFoldDB" id="A0A0F9ZTV7"/>